<comment type="caution">
    <text evidence="1">The sequence shown here is derived from an EMBL/GenBank/DDBJ whole genome shotgun (WGS) entry which is preliminary data.</text>
</comment>
<proteinExistence type="predicted"/>
<dbReference type="InterPro" id="IPR044000">
    <property type="entry name" value="Phage_tube_2"/>
</dbReference>
<sequence>MTGAGNASFGWDHEPVGNYGGDPSGSSYKRFGKNPSVDDISFENALEPMRVADDPQIVDAVKTQFEGAFSASWHVTNPWHLNHVFGTPPSSSGSGPYDYTWSFTPGRFQSMRVYAGINYLTNTTERQLEGVVGTNYSITVSQGDPVEASLTALYGNETPNASITPSSFETEPEPLIFHQGQMNIGGTNQTLMEEAELEISPNARFQRGWNQHPQEAVLGGVETSLTMSKVITGTDLRAEAYGGSGGPQTQVNGPTANLSLQTPGTSGLTFNVTDFAKPSEYGWTNFIDAENDAMEDVTFTAGHIEATASSSESSAL</sequence>
<dbReference type="GeneID" id="68615146"/>
<evidence type="ECO:0000313" key="2">
    <source>
        <dbReference type="Proteomes" id="UP001501729"/>
    </source>
</evidence>
<organism evidence="1 2">
    <name type="scientific">Haladaptatus pallidirubidus</name>
    <dbReference type="NCBI Taxonomy" id="1008152"/>
    <lineage>
        <taxon>Archaea</taxon>
        <taxon>Methanobacteriati</taxon>
        <taxon>Methanobacteriota</taxon>
        <taxon>Stenosarchaea group</taxon>
        <taxon>Halobacteria</taxon>
        <taxon>Halobacteriales</taxon>
        <taxon>Haladaptataceae</taxon>
        <taxon>Haladaptatus</taxon>
    </lineage>
</organism>
<reference evidence="1 2" key="1">
    <citation type="journal article" date="2019" name="Int. J. Syst. Evol. Microbiol.">
        <title>The Global Catalogue of Microorganisms (GCM) 10K type strain sequencing project: providing services to taxonomists for standard genome sequencing and annotation.</title>
        <authorList>
            <consortium name="The Broad Institute Genomics Platform"/>
            <consortium name="The Broad Institute Genome Sequencing Center for Infectious Disease"/>
            <person name="Wu L."/>
            <person name="Ma J."/>
        </authorList>
    </citation>
    <scope>NUCLEOTIDE SEQUENCE [LARGE SCALE GENOMIC DNA]</scope>
    <source>
        <strain evidence="1 2">JCM 17504</strain>
    </source>
</reference>
<dbReference type="RefSeq" id="WP_227775262.1">
    <property type="nucleotide sequence ID" value="NZ_BAABKX010000001.1"/>
</dbReference>
<protein>
    <submittedName>
        <fullName evidence="1">Uncharacterized protein</fullName>
    </submittedName>
</protein>
<dbReference type="Proteomes" id="UP001501729">
    <property type="component" value="Unassembled WGS sequence"/>
</dbReference>
<dbReference type="AlphaFoldDB" id="A0AAV3UBS5"/>
<evidence type="ECO:0000313" key="1">
    <source>
        <dbReference type="EMBL" id="GAA5041880.1"/>
    </source>
</evidence>
<gene>
    <name evidence="1" type="ORF">GCM10025751_04590</name>
</gene>
<dbReference type="Pfam" id="PF18906">
    <property type="entry name" value="Phage_tube_2"/>
    <property type="match status" value="1"/>
</dbReference>
<keyword evidence="2" id="KW-1185">Reference proteome</keyword>
<name>A0AAV3UBS5_9EURY</name>
<dbReference type="EMBL" id="BAABKX010000001">
    <property type="protein sequence ID" value="GAA5041880.1"/>
    <property type="molecule type" value="Genomic_DNA"/>
</dbReference>
<accession>A0AAV3UBS5</accession>